<sequence>MSTLDVVLWAVGILISVLLAFLAVKRIRKSQKQSVRAGKGSTVIQSGRDTNIR</sequence>
<evidence type="ECO:0000256" key="1">
    <source>
        <dbReference type="SAM" id="MobiDB-lite"/>
    </source>
</evidence>
<reference evidence="3 4" key="1">
    <citation type="submission" date="2023-07" db="EMBL/GenBank/DDBJ databases">
        <title>Sorghum-associated microbial communities from plants grown in Nebraska, USA.</title>
        <authorList>
            <person name="Schachtman D."/>
        </authorList>
    </citation>
    <scope>NUCLEOTIDE SEQUENCE [LARGE SCALE GENOMIC DNA]</scope>
    <source>
        <strain evidence="3 4">3199</strain>
    </source>
</reference>
<keyword evidence="2" id="KW-0472">Membrane</keyword>
<comment type="caution">
    <text evidence="3">The sequence shown here is derived from an EMBL/GenBank/DDBJ whole genome shotgun (WGS) entry which is preliminary data.</text>
</comment>
<feature type="transmembrane region" description="Helical" evidence="2">
    <location>
        <begin position="6"/>
        <end position="24"/>
    </location>
</feature>
<dbReference type="EMBL" id="JAVDUP010000017">
    <property type="protein sequence ID" value="MDR6904267.1"/>
    <property type="molecule type" value="Genomic_DNA"/>
</dbReference>
<feature type="region of interest" description="Disordered" evidence="1">
    <location>
        <begin position="32"/>
        <end position="53"/>
    </location>
</feature>
<keyword evidence="4" id="KW-1185">Reference proteome</keyword>
<feature type="compositionally biased region" description="Polar residues" evidence="1">
    <location>
        <begin position="42"/>
        <end position="53"/>
    </location>
</feature>
<name>A0ABU1SZ93_9HYPH</name>
<organism evidence="3 4">
    <name type="scientific">Rhizobium miluonense</name>
    <dbReference type="NCBI Taxonomy" id="411945"/>
    <lineage>
        <taxon>Bacteria</taxon>
        <taxon>Pseudomonadati</taxon>
        <taxon>Pseudomonadota</taxon>
        <taxon>Alphaproteobacteria</taxon>
        <taxon>Hyphomicrobiales</taxon>
        <taxon>Rhizobiaceae</taxon>
        <taxon>Rhizobium/Agrobacterium group</taxon>
        <taxon>Rhizobium</taxon>
    </lineage>
</organism>
<evidence type="ECO:0000256" key="2">
    <source>
        <dbReference type="SAM" id="Phobius"/>
    </source>
</evidence>
<evidence type="ECO:0000313" key="4">
    <source>
        <dbReference type="Proteomes" id="UP001250791"/>
    </source>
</evidence>
<proteinExistence type="predicted"/>
<dbReference type="Proteomes" id="UP001250791">
    <property type="component" value="Unassembled WGS sequence"/>
</dbReference>
<keyword evidence="2" id="KW-1133">Transmembrane helix</keyword>
<gene>
    <name evidence="3" type="ORF">J2W52_005902</name>
</gene>
<accession>A0ABU1SZ93</accession>
<keyword evidence="2" id="KW-0812">Transmembrane</keyword>
<evidence type="ECO:0000313" key="3">
    <source>
        <dbReference type="EMBL" id="MDR6904267.1"/>
    </source>
</evidence>
<protein>
    <submittedName>
        <fullName evidence="3">Beta-lactamase regulating signal transducer with metallopeptidase domain</fullName>
    </submittedName>
</protein>